<dbReference type="Gene3D" id="3.10.20.30">
    <property type="match status" value="1"/>
</dbReference>
<sequence>MRLTVDGTPRHCSLNREDTLLQQGLAAGWPLARSCRNGNCERCFCQLLSGEVIYPDHRRYRAGSTIALCLARPTANIVLGSLPLQPHQRAWRCEIINDTSLLLPAGRSSGLEPACHILLIHDNSITNTTLRRREGRRLTLDAPLASTVPSLGLVLIDAHRCGDWQLHNRACSPSLQWQGLDEDTARQALAVARKGRGQWFVTTG</sequence>
<dbReference type="CDD" id="cd00207">
    <property type="entry name" value="fer2"/>
    <property type="match status" value="1"/>
</dbReference>
<proteinExistence type="predicted"/>
<dbReference type="InterPro" id="IPR001041">
    <property type="entry name" value="2Fe-2S_ferredoxin-type"/>
</dbReference>
<evidence type="ECO:0000259" key="1">
    <source>
        <dbReference type="Pfam" id="PF00111"/>
    </source>
</evidence>
<protein>
    <submittedName>
        <fullName evidence="2">2Fe-2S iron-sulfur cluster binding domain-containing protein</fullName>
    </submittedName>
</protein>
<evidence type="ECO:0000313" key="3">
    <source>
        <dbReference type="Proteomes" id="UP000765845"/>
    </source>
</evidence>
<dbReference type="RefSeq" id="WP_168451004.1">
    <property type="nucleotide sequence ID" value="NZ_JAAWWK010000005.1"/>
</dbReference>
<name>A0ABX1GJA2_9GAMM</name>
<evidence type="ECO:0000313" key="2">
    <source>
        <dbReference type="EMBL" id="NKI18468.1"/>
    </source>
</evidence>
<reference evidence="2 3" key="1">
    <citation type="submission" date="2020-04" db="EMBL/GenBank/DDBJ databases">
        <authorList>
            <person name="Yoon J."/>
        </authorList>
    </citation>
    <scope>NUCLEOTIDE SEQUENCE [LARGE SCALE GENOMIC DNA]</scope>
    <source>
        <strain evidence="2 3">KMU-166</strain>
    </source>
</reference>
<gene>
    <name evidence="2" type="ORF">HCU74_13715</name>
</gene>
<dbReference type="Pfam" id="PF00111">
    <property type="entry name" value="Fer2"/>
    <property type="match status" value="1"/>
</dbReference>
<accession>A0ABX1GJA2</accession>
<dbReference type="EMBL" id="JAAWWK010000005">
    <property type="protein sequence ID" value="NKI18468.1"/>
    <property type="molecule type" value="Genomic_DNA"/>
</dbReference>
<dbReference type="InterPro" id="IPR012675">
    <property type="entry name" value="Beta-grasp_dom_sf"/>
</dbReference>
<dbReference type="InterPro" id="IPR036010">
    <property type="entry name" value="2Fe-2S_ferredoxin-like_sf"/>
</dbReference>
<feature type="domain" description="2Fe-2S ferredoxin-type" evidence="1">
    <location>
        <begin position="4"/>
        <end position="74"/>
    </location>
</feature>
<keyword evidence="3" id="KW-1185">Reference proteome</keyword>
<dbReference type="SUPFAM" id="SSF54292">
    <property type="entry name" value="2Fe-2S ferredoxin-like"/>
    <property type="match status" value="1"/>
</dbReference>
<comment type="caution">
    <text evidence="2">The sequence shown here is derived from an EMBL/GenBank/DDBJ whole genome shotgun (WGS) entry which is preliminary data.</text>
</comment>
<organism evidence="2 3">
    <name type="scientific">Spongiibacter thalassae</name>
    <dbReference type="NCBI Taxonomy" id="2721624"/>
    <lineage>
        <taxon>Bacteria</taxon>
        <taxon>Pseudomonadati</taxon>
        <taxon>Pseudomonadota</taxon>
        <taxon>Gammaproteobacteria</taxon>
        <taxon>Cellvibrionales</taxon>
        <taxon>Spongiibacteraceae</taxon>
        <taxon>Spongiibacter</taxon>
    </lineage>
</organism>
<dbReference type="Proteomes" id="UP000765845">
    <property type="component" value="Unassembled WGS sequence"/>
</dbReference>